<dbReference type="PRINTS" id="PR00426">
    <property type="entry name" value="C5ANPHYLTXNR"/>
</dbReference>
<keyword evidence="16" id="KW-1185">Reference proteome</keyword>
<dbReference type="InterPro" id="IPR000826">
    <property type="entry name" value="Formyl_rcpt-rel"/>
</dbReference>
<proteinExistence type="inferred from homology"/>
<organism evidence="15 16">
    <name type="scientific">Panurus biarmicus</name>
    <name type="common">Bearded tit</name>
    <dbReference type="NCBI Taxonomy" id="181101"/>
    <lineage>
        <taxon>Eukaryota</taxon>
        <taxon>Metazoa</taxon>
        <taxon>Chordata</taxon>
        <taxon>Craniata</taxon>
        <taxon>Vertebrata</taxon>
        <taxon>Euteleostomi</taxon>
        <taxon>Archelosauria</taxon>
        <taxon>Archosauria</taxon>
        <taxon>Dinosauria</taxon>
        <taxon>Saurischia</taxon>
        <taxon>Theropoda</taxon>
        <taxon>Coelurosauria</taxon>
        <taxon>Aves</taxon>
        <taxon>Neognathae</taxon>
        <taxon>Neoaves</taxon>
        <taxon>Telluraves</taxon>
        <taxon>Australaves</taxon>
        <taxon>Passeriformes</taxon>
        <taxon>Sylvioidea</taxon>
        <taxon>Sylviidae</taxon>
        <taxon>Sylviidae incertae sedis</taxon>
        <taxon>Panurus</taxon>
    </lineage>
</organism>
<evidence type="ECO:0000259" key="14">
    <source>
        <dbReference type="PROSITE" id="PS50262"/>
    </source>
</evidence>
<feature type="non-terminal residue" evidence="15">
    <location>
        <position position="375"/>
    </location>
</feature>
<evidence type="ECO:0000256" key="6">
    <source>
        <dbReference type="ARBA" id="ARBA00023040"/>
    </source>
</evidence>
<keyword evidence="2" id="KW-1003">Cell membrane</keyword>
<feature type="transmembrane region" description="Helical" evidence="13">
    <location>
        <begin position="224"/>
        <end position="252"/>
    </location>
</feature>
<keyword evidence="3" id="KW-0597">Phosphoprotein</keyword>
<dbReference type="PANTHER" id="PTHR24225:SF28">
    <property type="entry name" value="C3A ANAPHYLATOXIN CHEMOTACTIC RECEPTOR"/>
    <property type="match status" value="1"/>
</dbReference>
<evidence type="ECO:0000256" key="9">
    <source>
        <dbReference type="ARBA" id="ARBA00023170"/>
    </source>
</evidence>
<dbReference type="Proteomes" id="UP000545574">
    <property type="component" value="Unassembled WGS sequence"/>
</dbReference>
<dbReference type="PANTHER" id="PTHR24225">
    <property type="entry name" value="CHEMOTACTIC RECEPTOR"/>
    <property type="match status" value="1"/>
</dbReference>
<reference evidence="15 16" key="1">
    <citation type="submission" date="2019-09" db="EMBL/GenBank/DDBJ databases">
        <title>Bird 10,000 Genomes (B10K) Project - Family phase.</title>
        <authorList>
            <person name="Zhang G."/>
        </authorList>
    </citation>
    <scope>NUCLEOTIDE SEQUENCE [LARGE SCALE GENOMIC DNA]</scope>
    <source>
        <strain evidence="15">B10K-DU-030-18</strain>
    </source>
</reference>
<keyword evidence="8" id="KW-1015">Disulfide bond</keyword>
<evidence type="ECO:0000256" key="1">
    <source>
        <dbReference type="ARBA" id="ARBA00004651"/>
    </source>
</evidence>
<dbReference type="InterPro" id="IPR000276">
    <property type="entry name" value="GPCR_Rhodpsn"/>
</dbReference>
<dbReference type="PROSITE" id="PS00237">
    <property type="entry name" value="G_PROTEIN_RECEP_F1_1"/>
    <property type="match status" value="1"/>
</dbReference>
<gene>
    <name evidence="15" type="primary">C3ar1</name>
    <name evidence="15" type="ORF">PANBIA_R01934</name>
</gene>
<evidence type="ECO:0000256" key="12">
    <source>
        <dbReference type="RuleBase" id="RU000688"/>
    </source>
</evidence>
<dbReference type="GO" id="GO:0004930">
    <property type="term" value="F:G protein-coupled receptor activity"/>
    <property type="evidence" value="ECO:0007669"/>
    <property type="project" value="UniProtKB-KW"/>
</dbReference>
<evidence type="ECO:0000256" key="13">
    <source>
        <dbReference type="SAM" id="Phobius"/>
    </source>
</evidence>
<dbReference type="GO" id="GO:0007200">
    <property type="term" value="P:phospholipase C-activating G protein-coupled receptor signaling pathway"/>
    <property type="evidence" value="ECO:0007669"/>
    <property type="project" value="TreeGrafter"/>
</dbReference>
<dbReference type="GO" id="GO:0005886">
    <property type="term" value="C:plasma membrane"/>
    <property type="evidence" value="ECO:0007669"/>
    <property type="project" value="UniProtKB-SubCell"/>
</dbReference>
<feature type="non-terminal residue" evidence="15">
    <location>
        <position position="1"/>
    </location>
</feature>
<dbReference type="GO" id="GO:0007204">
    <property type="term" value="P:positive regulation of cytosolic calcium ion concentration"/>
    <property type="evidence" value="ECO:0007669"/>
    <property type="project" value="TreeGrafter"/>
</dbReference>
<dbReference type="GO" id="GO:0004876">
    <property type="term" value="F:complement component C3a receptor activity"/>
    <property type="evidence" value="ECO:0007669"/>
    <property type="project" value="TreeGrafter"/>
</dbReference>
<dbReference type="InterPro" id="IPR002234">
    <property type="entry name" value="Anphylx_rcpt_C3a/C5a1-2"/>
</dbReference>
<comment type="caution">
    <text evidence="15">The sequence shown here is derived from an EMBL/GenBank/DDBJ whole genome shotgun (WGS) entry which is preliminary data.</text>
</comment>
<keyword evidence="7 13" id="KW-0472">Membrane</keyword>
<accession>A0A7K6MCP9</accession>
<evidence type="ECO:0000313" key="15">
    <source>
        <dbReference type="EMBL" id="NWW34218.1"/>
    </source>
</evidence>
<feature type="transmembrane region" description="Helical" evidence="13">
    <location>
        <begin position="272"/>
        <end position="295"/>
    </location>
</feature>
<dbReference type="GO" id="GO:0004878">
    <property type="term" value="F:complement component C5a receptor activity"/>
    <property type="evidence" value="ECO:0007669"/>
    <property type="project" value="TreeGrafter"/>
</dbReference>
<dbReference type="SUPFAM" id="SSF81321">
    <property type="entry name" value="Family A G protein-coupled receptor-like"/>
    <property type="match status" value="1"/>
</dbReference>
<dbReference type="Gene3D" id="1.20.1070.10">
    <property type="entry name" value="Rhodopsin 7-helix transmembrane proteins"/>
    <property type="match status" value="2"/>
</dbReference>
<evidence type="ECO:0000256" key="4">
    <source>
        <dbReference type="ARBA" id="ARBA00022692"/>
    </source>
</evidence>
<feature type="transmembrane region" description="Helical" evidence="13">
    <location>
        <begin position="20"/>
        <end position="44"/>
    </location>
</feature>
<evidence type="ECO:0000256" key="8">
    <source>
        <dbReference type="ARBA" id="ARBA00023157"/>
    </source>
</evidence>
<dbReference type="InterPro" id="IPR017452">
    <property type="entry name" value="GPCR_Rhodpsn_7TM"/>
</dbReference>
<comment type="similarity">
    <text evidence="11">Belongs to the chemokine-like receptor (CMKLR) family.</text>
</comment>
<name>A0A7K6MCP9_PANBI</name>
<evidence type="ECO:0000256" key="10">
    <source>
        <dbReference type="ARBA" id="ARBA00023224"/>
    </source>
</evidence>
<keyword evidence="5 13" id="KW-1133">Transmembrane helix</keyword>
<evidence type="ECO:0000256" key="3">
    <source>
        <dbReference type="ARBA" id="ARBA00022553"/>
    </source>
</evidence>
<dbReference type="PRINTS" id="PR00237">
    <property type="entry name" value="GPCRRHODOPSN"/>
</dbReference>
<evidence type="ECO:0000256" key="5">
    <source>
        <dbReference type="ARBA" id="ARBA00022989"/>
    </source>
</evidence>
<feature type="transmembrane region" description="Helical" evidence="13">
    <location>
        <begin position="134"/>
        <end position="156"/>
    </location>
</feature>
<comment type="subcellular location">
    <subcellularLocation>
        <location evidence="1">Cell membrane</location>
        <topology evidence="1">Multi-pass membrane protein</topology>
    </subcellularLocation>
</comment>
<dbReference type="PRINTS" id="PR01104">
    <property type="entry name" value="ANPHYLATOXNR"/>
</dbReference>
<feature type="transmembrane region" description="Helical" evidence="13">
    <location>
        <begin position="86"/>
        <end position="114"/>
    </location>
</feature>
<evidence type="ECO:0000256" key="2">
    <source>
        <dbReference type="ARBA" id="ARBA00022475"/>
    </source>
</evidence>
<keyword evidence="10 12" id="KW-0807">Transducer</keyword>
<feature type="transmembrane region" description="Helical" evidence="13">
    <location>
        <begin position="56"/>
        <end position="80"/>
    </location>
</feature>
<comment type="similarity">
    <text evidence="12">Belongs to the G-protein coupled receptor 1 family.</text>
</comment>
<feature type="domain" description="G-protein coupled receptors family 1 profile" evidence="14">
    <location>
        <begin position="36"/>
        <end position="328"/>
    </location>
</feature>
<dbReference type="GO" id="GO:0006935">
    <property type="term" value="P:chemotaxis"/>
    <property type="evidence" value="ECO:0007669"/>
    <property type="project" value="InterPro"/>
</dbReference>
<protein>
    <submittedName>
        <fullName evidence="15">C3AR protein</fullName>
    </submittedName>
</protein>
<feature type="transmembrane region" description="Helical" evidence="13">
    <location>
        <begin position="315"/>
        <end position="331"/>
    </location>
</feature>
<sequence>VLDNSSSQEPAAVYYAAESIVSIVIFSIVSILGIPGNGLVIWVAGLKMKRSVNTVWFLNLAVADVMCCLSLPFFIVHLALHEHWPYGWFLCKAIPSVIIFTMFASVFLLVAISIDRCLLVMKPVWCQNHRTVKFVSLICSGIWMLAFTFCCPVFYYRKTSTYDGKTECGYNSGVDDYNDIDYPTNISVNASVNASINEFWEEYSTFNDSDLWGDTNEGNDSVRLALVVINITRAVFGFVLPFGIMAVCYTLIVFRTHANQFHKPHNRTLRTVVLVVAAFFICWAPYHVVGILHIVPTLGPEAKESLILWDHLSTALAYANSCINPPLYVFVGRDFKAKVRQSVQRILEGAFSEELTSSTVHRSQTSAERNVISTL</sequence>
<dbReference type="GO" id="GO:0006954">
    <property type="term" value="P:inflammatory response"/>
    <property type="evidence" value="ECO:0007669"/>
    <property type="project" value="TreeGrafter"/>
</dbReference>
<evidence type="ECO:0000313" key="16">
    <source>
        <dbReference type="Proteomes" id="UP000545574"/>
    </source>
</evidence>
<keyword evidence="6 12" id="KW-0297">G-protein coupled receptor</keyword>
<evidence type="ECO:0000256" key="11">
    <source>
        <dbReference type="ARBA" id="ARBA00025736"/>
    </source>
</evidence>
<keyword evidence="4 12" id="KW-0812">Transmembrane</keyword>
<evidence type="ECO:0000256" key="7">
    <source>
        <dbReference type="ARBA" id="ARBA00023136"/>
    </source>
</evidence>
<dbReference type="EMBL" id="VZRT01000578">
    <property type="protein sequence ID" value="NWW34218.1"/>
    <property type="molecule type" value="Genomic_DNA"/>
</dbReference>
<keyword evidence="9 12" id="KW-0675">Receptor</keyword>
<dbReference type="AlphaFoldDB" id="A0A7K6MCP9"/>
<dbReference type="PROSITE" id="PS50262">
    <property type="entry name" value="G_PROTEIN_RECEP_F1_2"/>
    <property type="match status" value="1"/>
</dbReference>
<dbReference type="Pfam" id="PF00001">
    <property type="entry name" value="7tm_1"/>
    <property type="match status" value="2"/>
</dbReference>